<dbReference type="AlphaFoldDB" id="A0A875RUT7"/>
<evidence type="ECO:0000313" key="2">
    <source>
        <dbReference type="EMBL" id="QPG74947.1"/>
    </source>
</evidence>
<keyword evidence="3" id="KW-1185">Reference proteome</keyword>
<dbReference type="GeneID" id="62195686"/>
<dbReference type="EMBL" id="CP064813">
    <property type="protein sequence ID" value="QPG74947.1"/>
    <property type="molecule type" value="Genomic_DNA"/>
</dbReference>
<reference evidence="2" key="1">
    <citation type="submission" date="2020-10" db="EMBL/GenBank/DDBJ databases">
        <authorList>
            <person name="Roach M.J.R."/>
        </authorList>
    </citation>
    <scope>NUCLEOTIDE SEQUENCE</scope>
    <source>
        <strain evidence="2">CBS 1945</strain>
    </source>
</reference>
<name>A0A875RUT7_EENNA</name>
<feature type="region of interest" description="Disordered" evidence="1">
    <location>
        <begin position="41"/>
        <end position="118"/>
    </location>
</feature>
<protein>
    <submittedName>
        <fullName evidence="2">Uncharacterized protein</fullName>
    </submittedName>
</protein>
<feature type="compositionally biased region" description="Basic residues" evidence="1">
    <location>
        <begin position="100"/>
        <end position="114"/>
    </location>
</feature>
<dbReference type="KEGG" id="bnn:FOA43_002285"/>
<accession>A0A875RUT7</accession>
<evidence type="ECO:0000256" key="1">
    <source>
        <dbReference type="SAM" id="MobiDB-lite"/>
    </source>
</evidence>
<dbReference type="OrthoDB" id="3993711at2759"/>
<dbReference type="Proteomes" id="UP000662931">
    <property type="component" value="Chromosome 2"/>
</dbReference>
<gene>
    <name evidence="2" type="ORF">FOA43_002285</name>
</gene>
<proteinExistence type="predicted"/>
<organism evidence="2 3">
    <name type="scientific">Eeniella nana</name>
    <name type="common">Yeast</name>
    <name type="synonym">Brettanomyces nanus</name>
    <dbReference type="NCBI Taxonomy" id="13502"/>
    <lineage>
        <taxon>Eukaryota</taxon>
        <taxon>Fungi</taxon>
        <taxon>Dikarya</taxon>
        <taxon>Ascomycota</taxon>
        <taxon>Saccharomycotina</taxon>
        <taxon>Pichiomycetes</taxon>
        <taxon>Pichiales</taxon>
        <taxon>Pichiaceae</taxon>
        <taxon>Brettanomyces</taxon>
    </lineage>
</organism>
<dbReference type="RefSeq" id="XP_038778512.1">
    <property type="nucleotide sequence ID" value="XM_038922584.1"/>
</dbReference>
<evidence type="ECO:0000313" key="3">
    <source>
        <dbReference type="Proteomes" id="UP000662931"/>
    </source>
</evidence>
<sequence length="455" mass="52510">MKWTTPLLIARVLKAQANSAGELTLQELKSRLVRLAEETVASTSTTTTTLQHKGKRTSKDFFVPNSSKSARDGNGLLLSSSVNQNGPSLGSSTTSTPHKASSKKIKKPKRRNRVKKDEDFAPISWTNGFASSQNYRPKARTSYQAKSEFDTMIKDWITTNWLNVDQVQMQKKPCHFLIHDRMAYHGLSVFEAVVKNLEDEFPDINLSRRELRQRWNDEFSTMTLLNNENTSKIVSKKFLELVKTVFWPAFKTQRQDAASLLFKQYLNDPQYEQNVIATLKRSVSINARMVNYLKNFENLNINNNFTYIKDRELSLLPSLDYSQLIWDARKKNRVFKKFSLLKYTYVFGNKVNDFKNLDKLKSIMNDIPSQENPYFIVLTADKETSLEYYRLLKLAKQAHVGDEEKRGCVVFLNEITGNSTTTSFFPPDNKTRNYAAQTYNVIDHFSEIYDILEAL</sequence>
<feature type="compositionally biased region" description="Polar residues" evidence="1">
    <location>
        <begin position="77"/>
        <end position="90"/>
    </location>
</feature>